<evidence type="ECO:0000256" key="23">
    <source>
        <dbReference type="ARBA" id="ARBA00033406"/>
    </source>
</evidence>
<keyword evidence="8" id="KW-1003">Cell membrane</keyword>
<dbReference type="EMBL" id="PUIB01000029">
    <property type="protein sequence ID" value="PQO26878.1"/>
    <property type="molecule type" value="Genomic_DNA"/>
</dbReference>
<feature type="transmembrane region" description="Helical" evidence="24">
    <location>
        <begin position="121"/>
        <end position="147"/>
    </location>
</feature>
<evidence type="ECO:0000256" key="4">
    <source>
        <dbReference type="ARBA" id="ARBA00005189"/>
    </source>
</evidence>
<dbReference type="PANTHER" id="PTHR46382">
    <property type="entry name" value="PHOSPHATIDATE CYTIDYLYLTRANSFERASE"/>
    <property type="match status" value="1"/>
</dbReference>
<evidence type="ECO:0000256" key="5">
    <source>
        <dbReference type="ARBA" id="ARBA00010185"/>
    </source>
</evidence>
<evidence type="ECO:0000256" key="9">
    <source>
        <dbReference type="ARBA" id="ARBA00022516"/>
    </source>
</evidence>
<comment type="pathway">
    <text evidence="3">Phospholipid metabolism; CDP-diacylglycerol biosynthesis; CDP-diacylglycerol from sn-glycerol 3-phosphate: step 3/3.</text>
</comment>
<evidence type="ECO:0000256" key="13">
    <source>
        <dbReference type="ARBA" id="ARBA00022989"/>
    </source>
</evidence>
<accession>A0A2S8F406</accession>
<gene>
    <name evidence="25" type="ORF">C5Y98_29340</name>
</gene>
<evidence type="ECO:0000256" key="1">
    <source>
        <dbReference type="ARBA" id="ARBA00001698"/>
    </source>
</evidence>
<feature type="transmembrane region" description="Helical" evidence="24">
    <location>
        <begin position="203"/>
        <end position="222"/>
    </location>
</feature>
<dbReference type="GO" id="GO:0004605">
    <property type="term" value="F:phosphatidate cytidylyltransferase activity"/>
    <property type="evidence" value="ECO:0007669"/>
    <property type="project" value="UniProtKB-EC"/>
</dbReference>
<evidence type="ECO:0000256" key="12">
    <source>
        <dbReference type="ARBA" id="ARBA00022695"/>
    </source>
</evidence>
<keyword evidence="14" id="KW-0443">Lipid metabolism</keyword>
<proteinExistence type="inferred from homology"/>
<evidence type="ECO:0000256" key="8">
    <source>
        <dbReference type="ARBA" id="ARBA00022475"/>
    </source>
</evidence>
<dbReference type="GO" id="GO:0016024">
    <property type="term" value="P:CDP-diacylglycerol biosynthetic process"/>
    <property type="evidence" value="ECO:0007669"/>
    <property type="project" value="TreeGrafter"/>
</dbReference>
<dbReference type="Pfam" id="PF01148">
    <property type="entry name" value="CTP_transf_1"/>
    <property type="match status" value="1"/>
</dbReference>
<evidence type="ECO:0000256" key="22">
    <source>
        <dbReference type="ARBA" id="ARBA00032743"/>
    </source>
</evidence>
<keyword evidence="13 24" id="KW-1133">Transmembrane helix</keyword>
<evidence type="ECO:0000313" key="25">
    <source>
        <dbReference type="EMBL" id="PQO26878.1"/>
    </source>
</evidence>
<organism evidence="25 26">
    <name type="scientific">Blastopirellula marina</name>
    <dbReference type="NCBI Taxonomy" id="124"/>
    <lineage>
        <taxon>Bacteria</taxon>
        <taxon>Pseudomonadati</taxon>
        <taxon>Planctomycetota</taxon>
        <taxon>Planctomycetia</taxon>
        <taxon>Pirellulales</taxon>
        <taxon>Pirellulaceae</taxon>
        <taxon>Blastopirellula</taxon>
    </lineage>
</organism>
<reference evidence="25 26" key="1">
    <citation type="submission" date="2018-02" db="EMBL/GenBank/DDBJ databases">
        <title>Comparative genomes isolates from brazilian mangrove.</title>
        <authorList>
            <person name="Araujo J.E."/>
            <person name="Taketani R.G."/>
            <person name="Silva M.C.P."/>
            <person name="Loureco M.V."/>
            <person name="Andreote F.D."/>
        </authorList>
    </citation>
    <scope>NUCLEOTIDE SEQUENCE [LARGE SCALE GENOMIC DNA]</scope>
    <source>
        <strain evidence="25 26">NAP PRIS-MGV</strain>
    </source>
</reference>
<evidence type="ECO:0000256" key="7">
    <source>
        <dbReference type="ARBA" id="ARBA00019373"/>
    </source>
</evidence>
<feature type="transmembrane region" description="Helical" evidence="24">
    <location>
        <begin position="97"/>
        <end position="114"/>
    </location>
</feature>
<feature type="transmembrane region" description="Helical" evidence="24">
    <location>
        <begin position="270"/>
        <end position="295"/>
    </location>
</feature>
<name>A0A2S8F406_9BACT</name>
<dbReference type="OrthoDB" id="9799199at2"/>
<evidence type="ECO:0000256" key="10">
    <source>
        <dbReference type="ARBA" id="ARBA00022679"/>
    </source>
</evidence>
<evidence type="ECO:0000256" key="3">
    <source>
        <dbReference type="ARBA" id="ARBA00005119"/>
    </source>
</evidence>
<dbReference type="EC" id="2.7.7.41" evidence="6"/>
<evidence type="ECO:0000256" key="16">
    <source>
        <dbReference type="ARBA" id="ARBA00023209"/>
    </source>
</evidence>
<feature type="transmembrane region" description="Helical" evidence="24">
    <location>
        <begin position="64"/>
        <end position="85"/>
    </location>
</feature>
<feature type="transmembrane region" description="Helical" evidence="24">
    <location>
        <begin position="32"/>
        <end position="52"/>
    </location>
</feature>
<evidence type="ECO:0000256" key="17">
    <source>
        <dbReference type="ARBA" id="ARBA00023264"/>
    </source>
</evidence>
<keyword evidence="17" id="KW-1208">Phospholipid metabolism</keyword>
<feature type="transmembrane region" description="Helical" evidence="24">
    <location>
        <begin position="7"/>
        <end position="26"/>
    </location>
</feature>
<evidence type="ECO:0000256" key="24">
    <source>
        <dbReference type="SAM" id="Phobius"/>
    </source>
</evidence>
<dbReference type="AlphaFoldDB" id="A0A2S8F406"/>
<evidence type="ECO:0000256" key="21">
    <source>
        <dbReference type="ARBA" id="ARBA00032396"/>
    </source>
</evidence>
<keyword evidence="9" id="KW-0444">Lipid biosynthesis</keyword>
<evidence type="ECO:0000256" key="15">
    <source>
        <dbReference type="ARBA" id="ARBA00023136"/>
    </source>
</evidence>
<sequence length="303" mass="32778">MLRWRLIGAAAIIIPVVTLCWLDFSWNFGRPGIWLLPLAVAIAIAASEEVLWLLRAKQLRPAGWACHVGTLLVLGTAGLSIWWPFDTTAFSTDPSKWILFALAAGMVVSLISEMRRYEKPGWAIVHVGLTIFTIAYVGGLMSFVIRLRLVHSELPDGNAWGMIALLSMIVATKTSDAGAYFTGRLFGRTKLAPNLSPGKTVEGAIGGLVAAVFGAWIVFAVVAPQLTTSEPPAFWRLCLYAVCVAIAGMIGDLAESLFKRDMESKDSSTWLIGLGGVLDVLDSMLLAAPMALFFWEIGLVGPR</sequence>
<comment type="subcellular location">
    <subcellularLocation>
        <location evidence="2">Cell membrane</location>
        <topology evidence="2">Multi-pass membrane protein</topology>
    </subcellularLocation>
</comment>
<dbReference type="Proteomes" id="UP000239388">
    <property type="component" value="Unassembled WGS sequence"/>
</dbReference>
<dbReference type="RefSeq" id="WP_105359989.1">
    <property type="nucleotide sequence ID" value="NZ_PUIB01000029.1"/>
</dbReference>
<evidence type="ECO:0000256" key="18">
    <source>
        <dbReference type="ARBA" id="ARBA00029893"/>
    </source>
</evidence>
<dbReference type="GO" id="GO:0005886">
    <property type="term" value="C:plasma membrane"/>
    <property type="evidence" value="ECO:0007669"/>
    <property type="project" value="UniProtKB-SubCell"/>
</dbReference>
<keyword evidence="12" id="KW-0548">Nucleotidyltransferase</keyword>
<feature type="transmembrane region" description="Helical" evidence="24">
    <location>
        <begin position="159"/>
        <end position="182"/>
    </location>
</feature>
<evidence type="ECO:0000256" key="11">
    <source>
        <dbReference type="ARBA" id="ARBA00022692"/>
    </source>
</evidence>
<dbReference type="PANTHER" id="PTHR46382:SF1">
    <property type="entry name" value="PHOSPHATIDATE CYTIDYLYLTRANSFERASE"/>
    <property type="match status" value="1"/>
</dbReference>
<comment type="pathway">
    <text evidence="4">Lipid metabolism.</text>
</comment>
<keyword evidence="16" id="KW-0594">Phospholipid biosynthesis</keyword>
<evidence type="ECO:0000256" key="14">
    <source>
        <dbReference type="ARBA" id="ARBA00023098"/>
    </source>
</evidence>
<keyword evidence="15 24" id="KW-0472">Membrane</keyword>
<keyword evidence="11 24" id="KW-0812">Transmembrane</keyword>
<evidence type="ECO:0000256" key="6">
    <source>
        <dbReference type="ARBA" id="ARBA00012487"/>
    </source>
</evidence>
<comment type="similarity">
    <text evidence="5">Belongs to the CDS family.</text>
</comment>
<keyword evidence="10" id="KW-0808">Transferase</keyword>
<comment type="caution">
    <text evidence="25">The sequence shown here is derived from an EMBL/GenBank/DDBJ whole genome shotgun (WGS) entry which is preliminary data.</text>
</comment>
<evidence type="ECO:0000256" key="2">
    <source>
        <dbReference type="ARBA" id="ARBA00004651"/>
    </source>
</evidence>
<evidence type="ECO:0000313" key="26">
    <source>
        <dbReference type="Proteomes" id="UP000239388"/>
    </source>
</evidence>
<evidence type="ECO:0000256" key="19">
    <source>
        <dbReference type="ARBA" id="ARBA00031825"/>
    </source>
</evidence>
<comment type="catalytic activity">
    <reaction evidence="1">
        <text>a 1,2-diacyl-sn-glycero-3-phosphate + CTP + H(+) = a CDP-1,2-diacyl-sn-glycerol + diphosphate</text>
        <dbReference type="Rhea" id="RHEA:16229"/>
        <dbReference type="ChEBI" id="CHEBI:15378"/>
        <dbReference type="ChEBI" id="CHEBI:33019"/>
        <dbReference type="ChEBI" id="CHEBI:37563"/>
        <dbReference type="ChEBI" id="CHEBI:58332"/>
        <dbReference type="ChEBI" id="CHEBI:58608"/>
        <dbReference type="EC" id="2.7.7.41"/>
    </reaction>
</comment>
<evidence type="ECO:0000256" key="20">
    <source>
        <dbReference type="ARBA" id="ARBA00032253"/>
    </source>
</evidence>
<feature type="transmembrane region" description="Helical" evidence="24">
    <location>
        <begin position="234"/>
        <end position="258"/>
    </location>
</feature>
<protein>
    <recommendedName>
        <fullName evidence="7">Phosphatidate cytidylyltransferase</fullName>
        <ecNumber evidence="6">2.7.7.41</ecNumber>
    </recommendedName>
    <alternativeName>
        <fullName evidence="20">CDP-DAG synthase</fullName>
    </alternativeName>
    <alternativeName>
        <fullName evidence="22">CDP-DG synthase</fullName>
    </alternativeName>
    <alternativeName>
        <fullName evidence="18">CDP-diacylglycerol synthase</fullName>
    </alternativeName>
    <alternativeName>
        <fullName evidence="21">CDP-diglyceride pyrophosphorylase</fullName>
    </alternativeName>
    <alternativeName>
        <fullName evidence="23">CDP-diglyceride synthase</fullName>
    </alternativeName>
    <alternativeName>
        <fullName evidence="19">CTP:phosphatidate cytidylyltransferase</fullName>
    </alternativeName>
</protein>